<evidence type="ECO:0000313" key="2">
    <source>
        <dbReference type="Proteomes" id="UP000594034"/>
    </source>
</evidence>
<gene>
    <name evidence="1" type="ORF">FE240_00760</name>
</gene>
<evidence type="ECO:0000313" key="1">
    <source>
        <dbReference type="EMBL" id="QFI56571.1"/>
    </source>
</evidence>
<reference evidence="1 2" key="1">
    <citation type="submission" date="2019-05" db="EMBL/GenBank/DDBJ databases">
        <title>OXA-830, a novel chromosomally encoded expanded-spectrum class D beta-lactamase in Aeromonas simiae.</title>
        <authorList>
            <person name="Zhou W."/>
            <person name="Chen Q."/>
        </authorList>
    </citation>
    <scope>NUCLEOTIDE SEQUENCE [LARGE SCALE GENOMIC DNA]</scope>
    <source>
        <strain evidence="1 2">A6</strain>
    </source>
</reference>
<proteinExistence type="predicted"/>
<organism evidence="1 2">
    <name type="scientific">Aeromonas simiae</name>
    <dbReference type="NCBI Taxonomy" id="218936"/>
    <lineage>
        <taxon>Bacteria</taxon>
        <taxon>Pseudomonadati</taxon>
        <taxon>Pseudomonadota</taxon>
        <taxon>Gammaproteobacteria</taxon>
        <taxon>Aeromonadales</taxon>
        <taxon>Aeromonadaceae</taxon>
        <taxon>Aeromonas</taxon>
    </lineage>
</organism>
<dbReference type="EMBL" id="CP040449">
    <property type="protein sequence ID" value="QFI56571.1"/>
    <property type="molecule type" value="Genomic_DNA"/>
</dbReference>
<dbReference type="KEGG" id="asim:FE240_00760"/>
<name>A0A5J6X1Z9_9GAMM</name>
<dbReference type="Proteomes" id="UP000594034">
    <property type="component" value="Chromosome"/>
</dbReference>
<keyword evidence="2" id="KW-1185">Reference proteome</keyword>
<accession>A0A5J6X1Z9</accession>
<dbReference type="AlphaFoldDB" id="A0A5J6X1Z9"/>
<sequence length="155" mass="17042">MLALLLLGTACGEELWLVELEADDGLWLHFKGAALERGSAPVWQGRQLLGHELRPGTRLALWQEAGVASRITVPDPAEPPPTDWQRGQDRLRLRTGNTLQLARLGTVLLHEEVRWINGGVADLVPGIELVLTRDAKGRLSEVLIPDPEGEPDGER</sequence>
<protein>
    <submittedName>
        <fullName evidence="1">Uncharacterized protein</fullName>
    </submittedName>
</protein>